<accession>A0A0F9GRP3</accession>
<comment type="caution">
    <text evidence="1">The sequence shown here is derived from an EMBL/GenBank/DDBJ whole genome shotgun (WGS) entry which is preliminary data.</text>
</comment>
<gene>
    <name evidence="1" type="ORF">LCGC14_1876230</name>
</gene>
<feature type="non-terminal residue" evidence="1">
    <location>
        <position position="1"/>
    </location>
</feature>
<organism evidence="1">
    <name type="scientific">marine sediment metagenome</name>
    <dbReference type="NCBI Taxonomy" id="412755"/>
    <lineage>
        <taxon>unclassified sequences</taxon>
        <taxon>metagenomes</taxon>
        <taxon>ecological metagenomes</taxon>
    </lineage>
</organism>
<dbReference type="EMBL" id="LAZR01019230">
    <property type="protein sequence ID" value="KKL93281.1"/>
    <property type="molecule type" value="Genomic_DNA"/>
</dbReference>
<name>A0A0F9GRP3_9ZZZZ</name>
<proteinExistence type="predicted"/>
<reference evidence="1" key="1">
    <citation type="journal article" date="2015" name="Nature">
        <title>Complex archaea that bridge the gap between prokaryotes and eukaryotes.</title>
        <authorList>
            <person name="Spang A."/>
            <person name="Saw J.H."/>
            <person name="Jorgensen S.L."/>
            <person name="Zaremba-Niedzwiedzka K."/>
            <person name="Martijn J."/>
            <person name="Lind A.E."/>
            <person name="van Eijk R."/>
            <person name="Schleper C."/>
            <person name="Guy L."/>
            <person name="Ettema T.J."/>
        </authorList>
    </citation>
    <scope>NUCLEOTIDE SEQUENCE</scope>
</reference>
<dbReference type="AlphaFoldDB" id="A0A0F9GRP3"/>
<evidence type="ECO:0000313" key="1">
    <source>
        <dbReference type="EMBL" id="KKL93281.1"/>
    </source>
</evidence>
<sequence>MPEEPNGKIIPSFTESEKKIISKLIYFRDKIHASHPFKEITVRDMDGSFYTYIDGESWNLAKNQIDYKLRGEIRNIKEIMGKLVSIFTFLKLEDKFKEWLSSSEPIKINGYQISRDKLIREFTEDSNEFKNNILTGLKNQYYNISSITGNLNTSFSDIGIYIFLTEDQIQKTEEIKGYFEITNKKVNAMVKIDVEKESLEKIKILEDLEILHNQLEDFNLK</sequence>
<protein>
    <submittedName>
        <fullName evidence="1">Uncharacterized protein</fullName>
    </submittedName>
</protein>